<name>A0ABW9NY47_9ACTN</name>
<organism evidence="3 4">
    <name type="scientific">Streptomyces katsurahamanus</name>
    <dbReference type="NCBI Taxonomy" id="2577098"/>
    <lineage>
        <taxon>Bacteria</taxon>
        <taxon>Bacillati</taxon>
        <taxon>Actinomycetota</taxon>
        <taxon>Actinomycetes</taxon>
        <taxon>Kitasatosporales</taxon>
        <taxon>Streptomycetaceae</taxon>
        <taxon>Streptomyces</taxon>
    </lineage>
</organism>
<comment type="caution">
    <text evidence="3">The sequence shown here is derived from an EMBL/GenBank/DDBJ whole genome shotgun (WGS) entry which is preliminary data.</text>
</comment>
<gene>
    <name evidence="3" type="ORF">FFZ77_22060</name>
</gene>
<protein>
    <submittedName>
        <fullName evidence="3">Alpha/beta fold hydrolase</fullName>
    </submittedName>
</protein>
<evidence type="ECO:0000256" key="1">
    <source>
        <dbReference type="ARBA" id="ARBA00022801"/>
    </source>
</evidence>
<dbReference type="SUPFAM" id="SSF53474">
    <property type="entry name" value="alpha/beta-Hydrolases"/>
    <property type="match status" value="1"/>
</dbReference>
<proteinExistence type="predicted"/>
<dbReference type="InterPro" id="IPR029058">
    <property type="entry name" value="AB_hydrolase_fold"/>
</dbReference>
<dbReference type="EMBL" id="VDEQ01000249">
    <property type="protein sequence ID" value="MQS38206.1"/>
    <property type="molecule type" value="Genomic_DNA"/>
</dbReference>
<dbReference type="Pfam" id="PF00561">
    <property type="entry name" value="Abhydrolase_1"/>
    <property type="match status" value="1"/>
</dbReference>
<dbReference type="Gene3D" id="3.40.50.1820">
    <property type="entry name" value="alpha/beta hydrolase"/>
    <property type="match status" value="1"/>
</dbReference>
<keyword evidence="1 3" id="KW-0378">Hydrolase</keyword>
<dbReference type="PANTHER" id="PTHR43798">
    <property type="entry name" value="MONOACYLGLYCEROL LIPASE"/>
    <property type="match status" value="1"/>
</dbReference>
<evidence type="ECO:0000259" key="2">
    <source>
        <dbReference type="Pfam" id="PF00561"/>
    </source>
</evidence>
<dbReference type="InterPro" id="IPR000073">
    <property type="entry name" value="AB_hydrolase_1"/>
</dbReference>
<reference evidence="3 4" key="1">
    <citation type="submission" date="2019-06" db="EMBL/GenBank/DDBJ databases">
        <title>Comparative genomics and metabolomics analyses of clavulanic acid producing Streptomyces species provides insight into specialized metabolism and evolution of beta-lactam biosynthetic gene clusters.</title>
        <authorList>
            <person name="Moore M.A."/>
            <person name="Cruz-Morales P."/>
            <person name="Barona Gomez F."/>
            <person name="Kapil T."/>
        </authorList>
    </citation>
    <scope>NUCLEOTIDE SEQUENCE [LARGE SCALE GENOMIC DNA]</scope>
    <source>
        <strain evidence="3 4">T-272</strain>
    </source>
</reference>
<keyword evidence="4" id="KW-1185">Reference proteome</keyword>
<dbReference type="PRINTS" id="PR00412">
    <property type="entry name" value="EPOXHYDRLASE"/>
</dbReference>
<feature type="domain" description="AB hydrolase-1" evidence="2">
    <location>
        <begin position="30"/>
        <end position="245"/>
    </location>
</feature>
<accession>A0ABW9NY47</accession>
<evidence type="ECO:0000313" key="4">
    <source>
        <dbReference type="Proteomes" id="UP000460558"/>
    </source>
</evidence>
<dbReference type="Proteomes" id="UP000460558">
    <property type="component" value="Unassembled WGS sequence"/>
</dbReference>
<dbReference type="PANTHER" id="PTHR43798:SF31">
    <property type="entry name" value="AB HYDROLASE SUPERFAMILY PROTEIN YCLE"/>
    <property type="match status" value="1"/>
</dbReference>
<evidence type="ECO:0000313" key="3">
    <source>
        <dbReference type="EMBL" id="MQS38206.1"/>
    </source>
</evidence>
<dbReference type="GO" id="GO:0016787">
    <property type="term" value="F:hydrolase activity"/>
    <property type="evidence" value="ECO:0007669"/>
    <property type="project" value="UniProtKB-KW"/>
</dbReference>
<dbReference type="InterPro" id="IPR000639">
    <property type="entry name" value="Epox_hydrolase-like"/>
</dbReference>
<sequence length="267" mass="28728">MWPNLARVTLAYDITGTGPTAVLLHSTVCDRRMWDPQRQALADSGLRVVRCDFRGYGETPAGDAPYRDADDVLDLLDALGVEQAALVGASYGGRAALALAARAPHRVSALALLCPALPGEEPSARLTEYDRRETELFEAEDFAGAAELNAEVWLGPEADATTRAAVAEMQLNAFRRQLAATEEHDGAEDIDISALAAVHAPVLAVSGAHDMPDFRTPAARLPELLPRAVHRELPWAGHLPSLERPSEITGLLTEFLRSGVRRETAPA</sequence>
<dbReference type="PRINTS" id="PR00111">
    <property type="entry name" value="ABHYDROLASE"/>
</dbReference>
<dbReference type="InterPro" id="IPR050266">
    <property type="entry name" value="AB_hydrolase_sf"/>
</dbReference>